<evidence type="ECO:0000313" key="2">
    <source>
        <dbReference type="EMBL" id="SIQ26133.1"/>
    </source>
</evidence>
<name>A0A1N6RBC7_9GAMM</name>
<keyword evidence="3" id="KW-1185">Reference proteome</keyword>
<dbReference type="STRING" id="1604334.SAMN05421546_0949"/>
<organism evidence="2 3">
    <name type="scientific">Solilutibacter tolerans</name>
    <dbReference type="NCBI Taxonomy" id="1604334"/>
    <lineage>
        <taxon>Bacteria</taxon>
        <taxon>Pseudomonadati</taxon>
        <taxon>Pseudomonadota</taxon>
        <taxon>Gammaproteobacteria</taxon>
        <taxon>Lysobacterales</taxon>
        <taxon>Lysobacteraceae</taxon>
        <taxon>Solilutibacter</taxon>
    </lineage>
</organism>
<dbReference type="SUPFAM" id="SSF52091">
    <property type="entry name" value="SpoIIaa-like"/>
    <property type="match status" value="1"/>
</dbReference>
<evidence type="ECO:0000313" key="3">
    <source>
        <dbReference type="Proteomes" id="UP000241788"/>
    </source>
</evidence>
<sequence>MPIAEATTIAVTRRGDALVFDGVLTRPVVASAWRQAQPLLSGARQLALGGVSHIDSAGLAMLSALARQAGIADIQGSPNGYAELRTAYRLDESLACAAG</sequence>
<feature type="domain" description="MlaB-like STAS" evidence="1">
    <location>
        <begin position="18"/>
        <end position="70"/>
    </location>
</feature>
<dbReference type="EMBL" id="FTLW01000002">
    <property type="protein sequence ID" value="SIQ26133.1"/>
    <property type="molecule type" value="Genomic_DNA"/>
</dbReference>
<protein>
    <submittedName>
        <fullName evidence="2">Phospholipid transport system transporter-binding protein</fullName>
    </submittedName>
</protein>
<dbReference type="InterPro" id="IPR058548">
    <property type="entry name" value="MlaB-like_STAS"/>
</dbReference>
<evidence type="ECO:0000259" key="1">
    <source>
        <dbReference type="Pfam" id="PF13466"/>
    </source>
</evidence>
<gene>
    <name evidence="2" type="ORF">SAMN05421546_0949</name>
</gene>
<reference evidence="3" key="1">
    <citation type="submission" date="2017-01" db="EMBL/GenBank/DDBJ databases">
        <authorList>
            <person name="Varghese N."/>
            <person name="Submissions S."/>
        </authorList>
    </citation>
    <scope>NUCLEOTIDE SEQUENCE [LARGE SCALE GENOMIC DNA]</scope>
    <source>
        <strain evidence="3">UM1</strain>
    </source>
</reference>
<dbReference type="Proteomes" id="UP000241788">
    <property type="component" value="Unassembled WGS sequence"/>
</dbReference>
<dbReference type="AlphaFoldDB" id="A0A1N6RBC7"/>
<dbReference type="RefSeq" id="WP_242651293.1">
    <property type="nucleotide sequence ID" value="NZ_FTLW01000002.1"/>
</dbReference>
<accession>A0A1N6RBC7</accession>
<dbReference type="InterPro" id="IPR036513">
    <property type="entry name" value="STAS_dom_sf"/>
</dbReference>
<dbReference type="Pfam" id="PF13466">
    <property type="entry name" value="STAS_2"/>
    <property type="match status" value="1"/>
</dbReference>
<proteinExistence type="predicted"/>